<dbReference type="InterPro" id="IPR020094">
    <property type="entry name" value="TruA/RsuA/RluB/E/F_N"/>
</dbReference>
<evidence type="ECO:0000256" key="10">
    <source>
        <dbReference type="PIRSR" id="PIRSR641708-2"/>
    </source>
</evidence>
<dbReference type="OrthoDB" id="10256309at2759"/>
<comment type="caution">
    <text evidence="13">The sequence shown here is derived from an EMBL/GenBank/DDBJ whole genome shotgun (WGS) entry which is preliminary data.</text>
</comment>
<evidence type="ECO:0000259" key="12">
    <source>
        <dbReference type="Pfam" id="PF01416"/>
    </source>
</evidence>
<dbReference type="GO" id="GO:0031119">
    <property type="term" value="P:tRNA pseudouridine synthesis"/>
    <property type="evidence" value="ECO:0007669"/>
    <property type="project" value="InterPro"/>
</dbReference>
<keyword evidence="4" id="KW-0507">mRNA processing</keyword>
<dbReference type="InterPro" id="IPR020103">
    <property type="entry name" value="PsdUridine_synth_cat_dom_sf"/>
</dbReference>
<feature type="active site" description="Nucleophile" evidence="9">
    <location>
        <position position="119"/>
    </location>
</feature>
<keyword evidence="7" id="KW-0539">Nucleus</keyword>
<evidence type="ECO:0000313" key="14">
    <source>
        <dbReference type="Proteomes" id="UP000594638"/>
    </source>
</evidence>
<dbReference type="InterPro" id="IPR020095">
    <property type="entry name" value="PsdUridine_synth_TruA_C"/>
</dbReference>
<dbReference type="GO" id="GO:0006397">
    <property type="term" value="P:mRNA processing"/>
    <property type="evidence" value="ECO:0007669"/>
    <property type="project" value="UniProtKB-KW"/>
</dbReference>
<dbReference type="GO" id="GO:0009982">
    <property type="term" value="F:pseudouridine synthase activity"/>
    <property type="evidence" value="ECO:0007669"/>
    <property type="project" value="InterPro"/>
</dbReference>
<feature type="compositionally biased region" description="Basic and acidic residues" evidence="11">
    <location>
        <begin position="266"/>
        <end position="282"/>
    </location>
</feature>
<sequence length="528" mass="59463">MEIENPNPSVDSHPQEGQQPNTKKLIMSTTTSDDDDNYDNASAAADEGAVLPKKPRYKRRKIAIFFAYCGVGYQGMQKNPGAKTIEGDLEEALYHSGAVPEQQRGLPKRFDFARSARTDKGVSAVGQVVSGRFYVDPFGLIERLNSNLSPKIRIFGFKRVTGAFNAKKFCVKRRYVYLIPVFALDPSCHRDRESVLASVGSENELVKCLECSERGRKVFGVVGKINFHSKSVPVDSSIKLDRSALFELGNEEKVVIKTLENGNRNNEADDNKLNTESVKELDDGAAQSDKTEEDKVYSGSVDGNAKPRKRSAFSYGKQERERFNRILKFYEGTHNFHNFTTRITAEDPSAKRYIISFTANSMVNVEGIEFVKCEVIGQSFMLHQIRKMIGLAVAIMRNISPESLMETAFEQNVNINVPMAPEVGLYLDECFFSSYNQKWKDSHEELSMKDYAEEAEDFKMTYIYPHIASTEHKDGVVALWLHSLNYRNYPNLRGLNSGQSTDTKCDEVVDNGHNTDVKHDEALVVHTC</sequence>
<dbReference type="Pfam" id="PF01416">
    <property type="entry name" value="PseudoU_synth_1"/>
    <property type="match status" value="1"/>
</dbReference>
<dbReference type="InterPro" id="IPR041708">
    <property type="entry name" value="PUS1/PUS2-like"/>
</dbReference>
<dbReference type="NCBIfam" id="TIGR00071">
    <property type="entry name" value="hisT_truA"/>
    <property type="match status" value="1"/>
</dbReference>
<evidence type="ECO:0000256" key="1">
    <source>
        <dbReference type="ARBA" id="ARBA00001166"/>
    </source>
</evidence>
<evidence type="ECO:0000256" key="11">
    <source>
        <dbReference type="SAM" id="MobiDB-lite"/>
    </source>
</evidence>
<protein>
    <submittedName>
        <fullName evidence="13">tRNA pseudouridine synthase A, mitochondrial-like</fullName>
    </submittedName>
</protein>
<dbReference type="GO" id="GO:0003723">
    <property type="term" value="F:RNA binding"/>
    <property type="evidence" value="ECO:0007669"/>
    <property type="project" value="InterPro"/>
</dbReference>
<feature type="domain" description="Pseudouridine synthase I TruA alpha/beta" evidence="12">
    <location>
        <begin position="328"/>
        <end position="432"/>
    </location>
</feature>
<feature type="region of interest" description="Disordered" evidence="11">
    <location>
        <begin position="260"/>
        <end position="314"/>
    </location>
</feature>
<comment type="subcellular location">
    <subcellularLocation>
        <location evidence="2">Nucleus</location>
    </subcellularLocation>
</comment>
<gene>
    <name evidence="13" type="ORF">OLEA9_A061234</name>
</gene>
<evidence type="ECO:0000256" key="6">
    <source>
        <dbReference type="ARBA" id="ARBA00023235"/>
    </source>
</evidence>
<name>A0A8S0SSW5_OLEEU</name>
<reference evidence="13 14" key="1">
    <citation type="submission" date="2019-12" db="EMBL/GenBank/DDBJ databases">
        <authorList>
            <person name="Alioto T."/>
            <person name="Alioto T."/>
            <person name="Gomez Garrido J."/>
        </authorList>
    </citation>
    <scope>NUCLEOTIDE SEQUENCE [LARGE SCALE GENOMIC DNA]</scope>
</reference>
<keyword evidence="6" id="KW-0413">Isomerase</keyword>
<comment type="catalytic activity">
    <reaction evidence="1">
        <text>a uridine in mRNA = a pseudouridine in mRNA</text>
        <dbReference type="Rhea" id="RHEA:56644"/>
        <dbReference type="Rhea" id="RHEA-COMP:14658"/>
        <dbReference type="Rhea" id="RHEA-COMP:14659"/>
        <dbReference type="ChEBI" id="CHEBI:65314"/>
        <dbReference type="ChEBI" id="CHEBI:65315"/>
    </reaction>
</comment>
<evidence type="ECO:0000313" key="13">
    <source>
        <dbReference type="EMBL" id="CAA2994628.1"/>
    </source>
</evidence>
<keyword evidence="5" id="KW-0819">tRNA processing</keyword>
<dbReference type="Gene3D" id="3.30.70.660">
    <property type="entry name" value="Pseudouridine synthase I, catalytic domain, C-terminal subdomain"/>
    <property type="match status" value="1"/>
</dbReference>
<dbReference type="FunFam" id="3.30.70.660:FF:000002">
    <property type="entry name" value="tRNA pseudouridine synthase"/>
    <property type="match status" value="1"/>
</dbReference>
<dbReference type="PANTHER" id="PTHR11142">
    <property type="entry name" value="PSEUDOURIDYLATE SYNTHASE"/>
    <property type="match status" value="1"/>
</dbReference>
<dbReference type="InterPro" id="IPR001406">
    <property type="entry name" value="PsdUridine_synth_TruA"/>
</dbReference>
<feature type="binding site" evidence="10">
    <location>
        <position position="175"/>
    </location>
    <ligand>
        <name>substrate</name>
    </ligand>
</feature>
<dbReference type="GO" id="GO:1990481">
    <property type="term" value="P:mRNA pseudouridine synthesis"/>
    <property type="evidence" value="ECO:0007669"/>
    <property type="project" value="TreeGrafter"/>
</dbReference>
<evidence type="ECO:0000256" key="2">
    <source>
        <dbReference type="ARBA" id="ARBA00004123"/>
    </source>
</evidence>
<dbReference type="PANTHER" id="PTHR11142:SF4">
    <property type="entry name" value="PSEUDOURIDYLATE SYNTHASE 1 HOMOLOG"/>
    <property type="match status" value="1"/>
</dbReference>
<evidence type="ECO:0000256" key="5">
    <source>
        <dbReference type="ARBA" id="ARBA00022694"/>
    </source>
</evidence>
<feature type="region of interest" description="Disordered" evidence="11">
    <location>
        <begin position="1"/>
        <end position="41"/>
    </location>
</feature>
<dbReference type="Gene3D" id="3.30.70.580">
    <property type="entry name" value="Pseudouridine synthase I, catalytic domain, N-terminal subdomain"/>
    <property type="match status" value="1"/>
</dbReference>
<evidence type="ECO:0000256" key="4">
    <source>
        <dbReference type="ARBA" id="ARBA00022664"/>
    </source>
</evidence>
<accession>A0A8S0SSW5</accession>
<evidence type="ECO:0000256" key="8">
    <source>
        <dbReference type="ARBA" id="ARBA00036943"/>
    </source>
</evidence>
<dbReference type="FunFam" id="3.30.70.580:FF:000002">
    <property type="entry name" value="tRNA pseudouridine synthase"/>
    <property type="match status" value="1"/>
</dbReference>
<dbReference type="InterPro" id="IPR020097">
    <property type="entry name" value="PsdUridine_synth_TruA_a/b_dom"/>
</dbReference>
<organism evidence="13 14">
    <name type="scientific">Olea europaea subsp. europaea</name>
    <dbReference type="NCBI Taxonomy" id="158383"/>
    <lineage>
        <taxon>Eukaryota</taxon>
        <taxon>Viridiplantae</taxon>
        <taxon>Streptophyta</taxon>
        <taxon>Embryophyta</taxon>
        <taxon>Tracheophyta</taxon>
        <taxon>Spermatophyta</taxon>
        <taxon>Magnoliopsida</taxon>
        <taxon>eudicotyledons</taxon>
        <taxon>Gunneridae</taxon>
        <taxon>Pentapetalae</taxon>
        <taxon>asterids</taxon>
        <taxon>lamiids</taxon>
        <taxon>Lamiales</taxon>
        <taxon>Oleaceae</taxon>
        <taxon>Oleeae</taxon>
        <taxon>Olea</taxon>
    </lineage>
</organism>
<dbReference type="AlphaFoldDB" id="A0A8S0SSW5"/>
<dbReference type="SUPFAM" id="SSF55120">
    <property type="entry name" value="Pseudouridine synthase"/>
    <property type="match status" value="1"/>
</dbReference>
<dbReference type="CDD" id="cd02568">
    <property type="entry name" value="PseudoU_synth_PUS1_PUS2"/>
    <property type="match status" value="1"/>
</dbReference>
<feature type="compositionally biased region" description="Polar residues" evidence="11">
    <location>
        <begin position="1"/>
        <end position="22"/>
    </location>
</feature>
<dbReference type="Proteomes" id="UP000594638">
    <property type="component" value="Unassembled WGS sequence"/>
</dbReference>
<keyword evidence="14" id="KW-1185">Reference proteome</keyword>
<dbReference type="EMBL" id="CACTIH010005477">
    <property type="protein sequence ID" value="CAA2994628.1"/>
    <property type="molecule type" value="Genomic_DNA"/>
</dbReference>
<dbReference type="Gramene" id="OE9A061234T1">
    <property type="protein sequence ID" value="OE9A061234C1"/>
    <property type="gene ID" value="OE9A061234"/>
</dbReference>
<proteinExistence type="inferred from homology"/>
<evidence type="ECO:0000256" key="7">
    <source>
        <dbReference type="ARBA" id="ARBA00023242"/>
    </source>
</evidence>
<comment type="catalytic activity">
    <reaction evidence="8">
        <text>a uridine in tRNA = a pseudouridine in tRNA</text>
        <dbReference type="Rhea" id="RHEA:54572"/>
        <dbReference type="Rhea" id="RHEA-COMP:13339"/>
        <dbReference type="Rhea" id="RHEA-COMP:13934"/>
        <dbReference type="ChEBI" id="CHEBI:65314"/>
        <dbReference type="ChEBI" id="CHEBI:65315"/>
    </reaction>
</comment>
<dbReference type="GO" id="GO:0005634">
    <property type="term" value="C:nucleus"/>
    <property type="evidence" value="ECO:0007669"/>
    <property type="project" value="UniProtKB-SubCell"/>
</dbReference>
<evidence type="ECO:0000256" key="3">
    <source>
        <dbReference type="ARBA" id="ARBA00009375"/>
    </source>
</evidence>
<comment type="similarity">
    <text evidence="3">Belongs to the tRNA pseudouridine synthase TruA family.</text>
</comment>
<evidence type="ECO:0000256" key="9">
    <source>
        <dbReference type="PIRSR" id="PIRSR641708-1"/>
    </source>
</evidence>